<accession>A0A9W9VSL6</accession>
<dbReference type="EMBL" id="JAPZBU010000009">
    <property type="protein sequence ID" value="KAJ5388568.1"/>
    <property type="molecule type" value="Genomic_DNA"/>
</dbReference>
<dbReference type="RefSeq" id="XP_056486366.1">
    <property type="nucleotide sequence ID" value="XM_056635746.1"/>
</dbReference>
<feature type="region of interest" description="Disordered" evidence="1">
    <location>
        <begin position="44"/>
        <end position="63"/>
    </location>
</feature>
<sequence length="63" mass="7322">MFLRMKRKYFFGLRQSKNGAPALTKDNPILDGCQHYDKRKAPKDKYSQGFLTDSEYNENDGTS</sequence>
<evidence type="ECO:0000256" key="1">
    <source>
        <dbReference type="SAM" id="MobiDB-lite"/>
    </source>
</evidence>
<proteinExistence type="predicted"/>
<evidence type="ECO:0000313" key="2">
    <source>
        <dbReference type="EMBL" id="KAJ5388568.1"/>
    </source>
</evidence>
<organism evidence="2 3">
    <name type="scientific">Penicillium cosmopolitanum</name>
    <dbReference type="NCBI Taxonomy" id="1131564"/>
    <lineage>
        <taxon>Eukaryota</taxon>
        <taxon>Fungi</taxon>
        <taxon>Dikarya</taxon>
        <taxon>Ascomycota</taxon>
        <taxon>Pezizomycotina</taxon>
        <taxon>Eurotiomycetes</taxon>
        <taxon>Eurotiomycetidae</taxon>
        <taxon>Eurotiales</taxon>
        <taxon>Aspergillaceae</taxon>
        <taxon>Penicillium</taxon>
    </lineage>
</organism>
<keyword evidence="3" id="KW-1185">Reference proteome</keyword>
<dbReference type="OrthoDB" id="2163491at2759"/>
<reference evidence="2" key="1">
    <citation type="submission" date="2022-12" db="EMBL/GenBank/DDBJ databases">
        <authorList>
            <person name="Petersen C."/>
        </authorList>
    </citation>
    <scope>NUCLEOTIDE SEQUENCE</scope>
    <source>
        <strain evidence="2">IBT 29677</strain>
    </source>
</reference>
<dbReference type="Proteomes" id="UP001147747">
    <property type="component" value="Unassembled WGS sequence"/>
</dbReference>
<name>A0A9W9VSL6_9EURO</name>
<dbReference type="GeneID" id="81374726"/>
<comment type="caution">
    <text evidence="2">The sequence shown here is derived from an EMBL/GenBank/DDBJ whole genome shotgun (WGS) entry which is preliminary data.</text>
</comment>
<protein>
    <submittedName>
        <fullName evidence="2">Uncharacterized protein</fullName>
    </submittedName>
</protein>
<dbReference type="AlphaFoldDB" id="A0A9W9VSL6"/>
<gene>
    <name evidence="2" type="ORF">N7509_011109</name>
</gene>
<reference evidence="2" key="2">
    <citation type="journal article" date="2023" name="IMA Fungus">
        <title>Comparative genomic study of the Penicillium genus elucidates a diverse pangenome and 15 lateral gene transfer events.</title>
        <authorList>
            <person name="Petersen C."/>
            <person name="Sorensen T."/>
            <person name="Nielsen M.R."/>
            <person name="Sondergaard T.E."/>
            <person name="Sorensen J.L."/>
            <person name="Fitzpatrick D.A."/>
            <person name="Frisvad J.C."/>
            <person name="Nielsen K.L."/>
        </authorList>
    </citation>
    <scope>NUCLEOTIDE SEQUENCE</scope>
    <source>
        <strain evidence="2">IBT 29677</strain>
    </source>
</reference>
<evidence type="ECO:0000313" key="3">
    <source>
        <dbReference type="Proteomes" id="UP001147747"/>
    </source>
</evidence>